<feature type="transmembrane region" description="Helical" evidence="2">
    <location>
        <begin position="51"/>
        <end position="79"/>
    </location>
</feature>
<protein>
    <submittedName>
        <fullName evidence="3">Uncharacterized protein</fullName>
    </submittedName>
</protein>
<keyword evidence="2" id="KW-0812">Transmembrane</keyword>
<evidence type="ECO:0000256" key="2">
    <source>
        <dbReference type="SAM" id="Phobius"/>
    </source>
</evidence>
<name>A0A1F8H4G2_9BACT</name>
<evidence type="ECO:0000313" key="3">
    <source>
        <dbReference type="EMBL" id="OGN32160.1"/>
    </source>
</evidence>
<feature type="region of interest" description="Disordered" evidence="1">
    <location>
        <begin position="17"/>
        <end position="39"/>
    </location>
</feature>
<organism evidence="3 4">
    <name type="scientific">Candidatus Yanofskybacteria bacterium RIFCSPLOWO2_02_FULL_43_10b</name>
    <dbReference type="NCBI Taxonomy" id="1802704"/>
    <lineage>
        <taxon>Bacteria</taxon>
        <taxon>Candidatus Yanofskyibacteriota</taxon>
    </lineage>
</organism>
<dbReference type="Proteomes" id="UP000177676">
    <property type="component" value="Unassembled WGS sequence"/>
</dbReference>
<dbReference type="EMBL" id="MGKS01000019">
    <property type="protein sequence ID" value="OGN32160.1"/>
    <property type="molecule type" value="Genomic_DNA"/>
</dbReference>
<evidence type="ECO:0000313" key="4">
    <source>
        <dbReference type="Proteomes" id="UP000177676"/>
    </source>
</evidence>
<gene>
    <name evidence="3" type="ORF">A3I92_00705</name>
</gene>
<keyword evidence="2" id="KW-1133">Transmembrane helix</keyword>
<dbReference type="AlphaFoldDB" id="A0A1F8H4G2"/>
<comment type="caution">
    <text evidence="3">The sequence shown here is derived from an EMBL/GenBank/DDBJ whole genome shotgun (WGS) entry which is preliminary data.</text>
</comment>
<accession>A0A1F8H4G2</accession>
<sequence>MRSGLVSIVVSEAAPEDILPGNTGEEDVPDNSGNENALSGFPGEDLEANDVINIVIGLSCWLTRVAFTLTVIFVIWVGFKFMAAQGNQTKYGEAVTSFKHVLFGILVIYGVYVIIATVANAVGSSFSFVPLVC</sequence>
<reference evidence="3 4" key="1">
    <citation type="journal article" date="2016" name="Nat. Commun.">
        <title>Thousands of microbial genomes shed light on interconnected biogeochemical processes in an aquifer system.</title>
        <authorList>
            <person name="Anantharaman K."/>
            <person name="Brown C.T."/>
            <person name="Hug L.A."/>
            <person name="Sharon I."/>
            <person name="Castelle C.J."/>
            <person name="Probst A.J."/>
            <person name="Thomas B.C."/>
            <person name="Singh A."/>
            <person name="Wilkins M.J."/>
            <person name="Karaoz U."/>
            <person name="Brodie E.L."/>
            <person name="Williams K.H."/>
            <person name="Hubbard S.S."/>
            <person name="Banfield J.F."/>
        </authorList>
    </citation>
    <scope>NUCLEOTIDE SEQUENCE [LARGE SCALE GENOMIC DNA]</scope>
</reference>
<evidence type="ECO:0000256" key="1">
    <source>
        <dbReference type="SAM" id="MobiDB-lite"/>
    </source>
</evidence>
<feature type="transmembrane region" description="Helical" evidence="2">
    <location>
        <begin position="100"/>
        <end position="122"/>
    </location>
</feature>
<keyword evidence="2" id="KW-0472">Membrane</keyword>
<proteinExistence type="predicted"/>